<proteinExistence type="predicted"/>
<organism evidence="3">
    <name type="scientific">uncultured Gemmatimonadetes bacterium Rifle_16ft_4_minimus_7</name>
    <dbReference type="NCBI Taxonomy" id="1665098"/>
    <lineage>
        <taxon>Bacteria</taxon>
        <taxon>Pseudomonadati</taxon>
        <taxon>Gemmatimonadota</taxon>
        <taxon>environmental samples</taxon>
    </lineage>
</organism>
<reference evidence="3" key="1">
    <citation type="journal article" date="2015" name="ISME J.">
        <title>Aquifer environment selects for microbial species cohorts in sediment and groundwater.</title>
        <authorList>
            <person name="Hug L.A."/>
            <person name="Thomas B.C."/>
            <person name="Brown C.T."/>
            <person name="Frischkorn K.R."/>
            <person name="Williams K.H."/>
            <person name="Tringe S.G."/>
            <person name="Banfield J.F."/>
        </authorList>
    </citation>
    <scope>NUCLEOTIDE SEQUENCE</scope>
</reference>
<dbReference type="PROSITE" id="PS51257">
    <property type="entry name" value="PROKAR_LIPOPROTEIN"/>
    <property type="match status" value="1"/>
</dbReference>
<keyword evidence="1" id="KW-0732">Signal</keyword>
<dbReference type="SUPFAM" id="SSF53850">
    <property type="entry name" value="Periplasmic binding protein-like II"/>
    <property type="match status" value="1"/>
</dbReference>
<dbReference type="AlphaFoldDB" id="A0A0H4TUS9"/>
<dbReference type="Pfam" id="PF04069">
    <property type="entry name" value="OpuAC"/>
    <property type="match status" value="1"/>
</dbReference>
<dbReference type="EMBL" id="KT007046">
    <property type="protein sequence ID" value="AKQ04629.1"/>
    <property type="molecule type" value="Genomic_DNA"/>
</dbReference>
<dbReference type="GO" id="GO:0043190">
    <property type="term" value="C:ATP-binding cassette (ABC) transporter complex"/>
    <property type="evidence" value="ECO:0007669"/>
    <property type="project" value="InterPro"/>
</dbReference>
<dbReference type="InterPro" id="IPR007210">
    <property type="entry name" value="ABC_Gly_betaine_transp_sub-bd"/>
</dbReference>
<sequence>MARAPLTRAPRRTTVLRPLLPLLPLLATACSSPNAIVVGSKNFTESMLLGEIVAQQLERYDLPVERKLYLGGTFVCHEAIKAGQIDVYVEYTGTAHSAILALPATTDAALVRRAVDSTYAARWDLTWTEPLGFNNTFAMLIRGRDAQRLGVRTLSQAVRHARSWRPAFGYEFMEREDGYPGLLEAYGLTFAARPAVMDLGLTYRALAEGRADIIAGNSTDGQVAALDLFHLEDDRHYFPPYEAAPVVRQDVFTRFAAARAALAKLQGTITEEKMRQLNYQVDVAHRPAIEVAREFLAGVPR</sequence>
<evidence type="ECO:0000259" key="2">
    <source>
        <dbReference type="Pfam" id="PF04069"/>
    </source>
</evidence>
<evidence type="ECO:0000256" key="1">
    <source>
        <dbReference type="SAM" id="SignalP"/>
    </source>
</evidence>
<accession>A0A0H4TUS9</accession>
<protein>
    <submittedName>
        <fullName evidence="3">Glycine betaine ABC transporter substrate-binding protein</fullName>
    </submittedName>
</protein>
<dbReference type="GO" id="GO:0022857">
    <property type="term" value="F:transmembrane transporter activity"/>
    <property type="evidence" value="ECO:0007669"/>
    <property type="project" value="InterPro"/>
</dbReference>
<feature type="chain" id="PRO_5005210744" evidence="1">
    <location>
        <begin position="30"/>
        <end position="301"/>
    </location>
</feature>
<evidence type="ECO:0000313" key="3">
    <source>
        <dbReference type="EMBL" id="AKQ04629.1"/>
    </source>
</evidence>
<name>A0A0H4TUS9_9BACT</name>
<feature type="domain" description="ABC-type glycine betaine transport system substrate-binding" evidence="2">
    <location>
        <begin position="35"/>
        <end position="297"/>
    </location>
</feature>
<dbReference type="Gene3D" id="3.40.190.120">
    <property type="entry name" value="Osmoprotection protein (prox), domain 2"/>
    <property type="match status" value="1"/>
</dbReference>
<feature type="signal peptide" evidence="1">
    <location>
        <begin position="1"/>
        <end position="29"/>
    </location>
</feature>
<dbReference type="Gene3D" id="3.40.190.10">
    <property type="entry name" value="Periplasmic binding protein-like II"/>
    <property type="match status" value="1"/>
</dbReference>